<evidence type="ECO:0000313" key="2">
    <source>
        <dbReference type="Proteomes" id="UP000799118"/>
    </source>
</evidence>
<gene>
    <name evidence="1" type="ORF">BT96DRAFT_1011425</name>
</gene>
<accession>A0A6A4IP85</accession>
<dbReference type="EMBL" id="ML769384">
    <property type="protein sequence ID" value="KAE9410668.1"/>
    <property type="molecule type" value="Genomic_DNA"/>
</dbReference>
<dbReference type="Proteomes" id="UP000799118">
    <property type="component" value="Unassembled WGS sequence"/>
</dbReference>
<keyword evidence="2" id="KW-1185">Reference proteome</keyword>
<name>A0A6A4IP85_9AGAR</name>
<proteinExistence type="predicted"/>
<protein>
    <submittedName>
        <fullName evidence="1">Uncharacterized protein</fullName>
    </submittedName>
</protein>
<sequence length="154" mass="17035">MKTLNVVSDHDFLPGPLPEAIRRRCRKAISRRDKGTGRYESYVDSIVNAILDWNFPAPGVIQLHLSGRSVCSNNEAAIEIEQDWSMTASKDNSVDGVELPIATFEPLNTTNVRTSTPPSSPNQAAHSVKASSSNLFHSKMMKWAVQLKLERKSA</sequence>
<reference evidence="1" key="1">
    <citation type="journal article" date="2019" name="Environ. Microbiol.">
        <title>Fungal ecological strategies reflected in gene transcription - a case study of two litter decomposers.</title>
        <authorList>
            <person name="Barbi F."/>
            <person name="Kohler A."/>
            <person name="Barry K."/>
            <person name="Baskaran P."/>
            <person name="Daum C."/>
            <person name="Fauchery L."/>
            <person name="Ihrmark K."/>
            <person name="Kuo A."/>
            <person name="LaButti K."/>
            <person name="Lipzen A."/>
            <person name="Morin E."/>
            <person name="Grigoriev I.V."/>
            <person name="Henrissat B."/>
            <person name="Lindahl B."/>
            <person name="Martin F."/>
        </authorList>
    </citation>
    <scope>NUCLEOTIDE SEQUENCE</scope>
    <source>
        <strain evidence="1">JB14</strain>
    </source>
</reference>
<organism evidence="1 2">
    <name type="scientific">Gymnopus androsaceus JB14</name>
    <dbReference type="NCBI Taxonomy" id="1447944"/>
    <lineage>
        <taxon>Eukaryota</taxon>
        <taxon>Fungi</taxon>
        <taxon>Dikarya</taxon>
        <taxon>Basidiomycota</taxon>
        <taxon>Agaricomycotina</taxon>
        <taxon>Agaricomycetes</taxon>
        <taxon>Agaricomycetidae</taxon>
        <taxon>Agaricales</taxon>
        <taxon>Marasmiineae</taxon>
        <taxon>Omphalotaceae</taxon>
        <taxon>Gymnopus</taxon>
    </lineage>
</organism>
<dbReference type="AlphaFoldDB" id="A0A6A4IP85"/>
<evidence type="ECO:0000313" key="1">
    <source>
        <dbReference type="EMBL" id="KAE9410668.1"/>
    </source>
</evidence>